<proteinExistence type="predicted"/>
<dbReference type="Proteomes" id="UP001157006">
    <property type="component" value="Chromosome 1S"/>
</dbReference>
<dbReference type="EMBL" id="OX451735">
    <property type="protein sequence ID" value="CAI8594081.1"/>
    <property type="molecule type" value="Genomic_DNA"/>
</dbReference>
<evidence type="ECO:0000313" key="1">
    <source>
        <dbReference type="EMBL" id="CAI8594081.1"/>
    </source>
</evidence>
<sequence length="134" mass="15040">MLNAGSFYLKLVKKFVVKFLIGFLSLIYGVKNDGIAFALLNFNCKLFAGKNDPDISLPNVPAIDESNLVGDEDMLNMEPVSGLMKSHILKTLIHKAKVLQEIIVISIIRKVFDEEMLYGPMRSHILKGFDPLEE</sequence>
<dbReference type="AlphaFoldDB" id="A0AAV0Z8B1"/>
<name>A0AAV0Z8B1_VICFA</name>
<reference evidence="1 2" key="1">
    <citation type="submission" date="2023-01" db="EMBL/GenBank/DDBJ databases">
        <authorList>
            <person name="Kreplak J."/>
        </authorList>
    </citation>
    <scope>NUCLEOTIDE SEQUENCE [LARGE SCALE GENOMIC DNA]</scope>
</reference>
<keyword evidence="2" id="KW-1185">Reference proteome</keyword>
<protein>
    <submittedName>
        <fullName evidence="1">Uncharacterized protein</fullName>
    </submittedName>
</protein>
<organism evidence="1 2">
    <name type="scientific">Vicia faba</name>
    <name type="common">Broad bean</name>
    <name type="synonym">Faba vulgaris</name>
    <dbReference type="NCBI Taxonomy" id="3906"/>
    <lineage>
        <taxon>Eukaryota</taxon>
        <taxon>Viridiplantae</taxon>
        <taxon>Streptophyta</taxon>
        <taxon>Embryophyta</taxon>
        <taxon>Tracheophyta</taxon>
        <taxon>Spermatophyta</taxon>
        <taxon>Magnoliopsida</taxon>
        <taxon>eudicotyledons</taxon>
        <taxon>Gunneridae</taxon>
        <taxon>Pentapetalae</taxon>
        <taxon>rosids</taxon>
        <taxon>fabids</taxon>
        <taxon>Fabales</taxon>
        <taxon>Fabaceae</taxon>
        <taxon>Papilionoideae</taxon>
        <taxon>50 kb inversion clade</taxon>
        <taxon>NPAAA clade</taxon>
        <taxon>Hologalegina</taxon>
        <taxon>IRL clade</taxon>
        <taxon>Fabeae</taxon>
        <taxon>Vicia</taxon>
    </lineage>
</organism>
<evidence type="ECO:0000313" key="2">
    <source>
        <dbReference type="Proteomes" id="UP001157006"/>
    </source>
</evidence>
<accession>A0AAV0Z8B1</accession>
<gene>
    <name evidence="1" type="ORF">VFH_I123080</name>
</gene>